<dbReference type="GO" id="GO:0006302">
    <property type="term" value="P:double-strand break repair"/>
    <property type="evidence" value="ECO:0007669"/>
    <property type="project" value="InterPro"/>
</dbReference>
<dbReference type="PROSITE" id="PS51217">
    <property type="entry name" value="UVRD_HELICASE_CTER"/>
    <property type="match status" value="1"/>
</dbReference>
<dbReference type="GO" id="GO:0005524">
    <property type="term" value="F:ATP binding"/>
    <property type="evidence" value="ECO:0007669"/>
    <property type="project" value="UniProtKB-UniRule"/>
</dbReference>
<dbReference type="SUPFAM" id="SSF52540">
    <property type="entry name" value="P-loop containing nucleoside triphosphate hydrolases"/>
    <property type="match status" value="1"/>
</dbReference>
<dbReference type="InterPro" id="IPR000212">
    <property type="entry name" value="DNA_helicase_UvrD/REP"/>
</dbReference>
<dbReference type="InterPro" id="IPR014016">
    <property type="entry name" value="UvrD-like_ATP-bd"/>
</dbReference>
<name>U2E9P1_9MOLU</name>
<keyword evidence="3" id="KW-0227">DNA damage</keyword>
<dbReference type="Pfam" id="PF13361">
    <property type="entry name" value="UvrD_C"/>
    <property type="match status" value="1"/>
</dbReference>
<keyword evidence="2 14" id="KW-0547">Nucleotide-binding</keyword>
<dbReference type="GO" id="GO:0005829">
    <property type="term" value="C:cytosol"/>
    <property type="evidence" value="ECO:0007669"/>
    <property type="project" value="TreeGrafter"/>
</dbReference>
<evidence type="ECO:0000256" key="13">
    <source>
        <dbReference type="ARBA" id="ARBA00048988"/>
    </source>
</evidence>
<proteinExistence type="inferred from homology"/>
<keyword evidence="1" id="KW-0540">Nuclease</keyword>
<evidence type="ECO:0000256" key="2">
    <source>
        <dbReference type="ARBA" id="ARBA00022741"/>
    </source>
</evidence>
<dbReference type="RefSeq" id="WP_008827110.1">
    <property type="nucleotide sequence ID" value="NZ_AFNU02000010.1"/>
</dbReference>
<organism evidence="17 18">
    <name type="scientific">Haloplasma contractile SSD-17B</name>
    <dbReference type="NCBI Taxonomy" id="1033810"/>
    <lineage>
        <taxon>Bacteria</taxon>
        <taxon>Bacillati</taxon>
        <taxon>Mycoplasmatota</taxon>
        <taxon>Mollicutes</taxon>
        <taxon>Haloplasmatales</taxon>
        <taxon>Haloplasmataceae</taxon>
        <taxon>Haloplasma</taxon>
    </lineage>
</organism>
<keyword evidence="7 14" id="KW-0067">ATP-binding</keyword>
<sequence length="1205" mass="141717">MSKIPKKPENTRWNDGQWQAIYEQGNNILVSASAGSGKTSVLVERTIQKVLNDEEEASVDELLILTFTENAAKEMKQRLRDKLKEAYYKDPTNKHLRKQLSKLGTAQISTFHSFCNAVIKKYFYIIDAEANFKIADDVELTLIQDEVLESLFDDLYEEENDAFLRLVKRFTSETNDQALKKVVLDLYTKARTAPFKDTWFDSITAFYDVNETLDSWGLFKYVKEEMIELIQEAKYNFKKAKEIAELDEYTDAYKDVYEDDVHLATTIEDKVNTSFNELVTFFNNGGLSYEKLNYPRGKDKELINKHLKEIINKYRKEGKDLLGKIKNQFCAFKEQTHIKFLHHNKEILTDLIGLVKQFETRLDQAKKDRNLLDFADLEELTLEILYTENGDNEATRYYRDRFKEIMIDEYQDTNKMQETIISIISNRNVFMVGDVKQSIYSFRNAEPSIFQDKFMTYQDESNENGTLINLNMNYRSRGTVLEYINAIYSQLMDLQVGEAKYDDLAKLNCGATDYPLVSHPTIELSILEKNSINDELDEDDLEQVEIEAHYIARKIKALVNEGVEVYDRKLEKMRPIRYRDIVILSRSYSSQEAFDEIFREYDLPFLSSDLKGYFDSIEVMTVISLLKVIDNPLQDIPLVAILRSPMFNIDERELASIRALAKRDYFYDNITEYIKSGDNKELVEKLRTFKIKLNEWREFIKNEPISELLFDVYQSTNYYDFVTGLYGGKQRQANLDLLYDRARQFEDITSNSLYKFIHLIDVIRDQNKDLSVARTVSENEDFIQYMSIHKSKGLEFPVVFIANLGKGYNYRDEAGDYLIDKDFGVALKYFDLERRVKYDTLYQLLLKNKKRNSLLSEELRLLYVALTRAKEQLYLVGSVKDIEKTTDKWLSVSTSNELLMPLSERKDLNYLDLIGKTMVRRGDFRAKVANSDLDLPESPIRLNFPGTIKFISNLSTDYEKQMEQKETIQNNDVYFDMFEQAFRFNYEHDQKTTHFAKQSITDIKKRKNSATYAYELQKNTIYRKPNFMEQENKSAVDRGTAIHLFMQHLPFKENMNLSYLEEIKLKLIEKEFLLKEQVELVDLDKVFHFTKTKEYMEICQAKKVMRELPFTTLAPAHEVYKDWKEDDTKILIQGVMDLVVEFDDKVYLIDYKSNKVKDLKQELPEIKNEYTLQMDYYVAALKDLYPTKKVEAYLYLIEANQFVSM</sequence>
<dbReference type="InterPro" id="IPR027417">
    <property type="entry name" value="P-loop_NTPase"/>
</dbReference>
<evidence type="ECO:0000259" key="15">
    <source>
        <dbReference type="PROSITE" id="PS51198"/>
    </source>
</evidence>
<evidence type="ECO:0000256" key="11">
    <source>
        <dbReference type="ARBA" id="ARBA00034617"/>
    </source>
</evidence>
<accession>U2E9P1</accession>
<dbReference type="FunFam" id="3.40.50.300:FF:001236">
    <property type="entry name" value="ATP-dependent helicase/nuclease subunit A"/>
    <property type="match status" value="1"/>
</dbReference>
<dbReference type="EMBL" id="AFNU02000010">
    <property type="protein sequence ID" value="ERJ11551.1"/>
    <property type="molecule type" value="Genomic_DNA"/>
</dbReference>
<evidence type="ECO:0000256" key="8">
    <source>
        <dbReference type="ARBA" id="ARBA00023125"/>
    </source>
</evidence>
<dbReference type="InterPro" id="IPR014017">
    <property type="entry name" value="DNA_helicase_UvrD-like_C"/>
</dbReference>
<evidence type="ECO:0000256" key="12">
    <source>
        <dbReference type="ARBA" id="ARBA00034808"/>
    </source>
</evidence>
<dbReference type="Gene3D" id="3.90.320.10">
    <property type="match status" value="1"/>
</dbReference>
<dbReference type="InterPro" id="IPR014152">
    <property type="entry name" value="AddA"/>
</dbReference>
<dbReference type="InParanoid" id="U2E9P1"/>
<evidence type="ECO:0000256" key="4">
    <source>
        <dbReference type="ARBA" id="ARBA00022801"/>
    </source>
</evidence>
<dbReference type="NCBIfam" id="TIGR02785">
    <property type="entry name" value="addA_Gpos"/>
    <property type="match status" value="1"/>
</dbReference>
<reference evidence="17 18" key="2">
    <citation type="journal article" date="2013" name="PLoS ONE">
        <title>INDIGO - INtegrated Data Warehouse of MIcrobial GenOmes with Examples from the Red Sea Extremophiles.</title>
        <authorList>
            <person name="Alam I."/>
            <person name="Antunes A."/>
            <person name="Kamau A.A."/>
            <person name="Ba Alawi W."/>
            <person name="Kalkatawi M."/>
            <person name="Stingl U."/>
            <person name="Bajic V.B."/>
        </authorList>
    </citation>
    <scope>NUCLEOTIDE SEQUENCE [LARGE SCALE GENOMIC DNA]</scope>
    <source>
        <strain evidence="17 18">SSD-17B</strain>
    </source>
</reference>
<dbReference type="Proteomes" id="UP000005707">
    <property type="component" value="Unassembled WGS sequence"/>
</dbReference>
<keyword evidence="8" id="KW-0238">DNA-binding</keyword>
<dbReference type="Gene3D" id="3.40.50.300">
    <property type="entry name" value="P-loop containing nucleotide triphosphate hydrolases"/>
    <property type="match status" value="3"/>
</dbReference>
<dbReference type="PANTHER" id="PTHR11070:SF48">
    <property type="entry name" value="ATP-DEPENDENT HELICASE_NUCLEASE SUBUNIT A"/>
    <property type="match status" value="1"/>
</dbReference>
<evidence type="ECO:0000256" key="10">
    <source>
        <dbReference type="ARBA" id="ARBA00023235"/>
    </source>
</evidence>
<dbReference type="HAMAP" id="MF_01451">
    <property type="entry name" value="AddA"/>
    <property type="match status" value="1"/>
</dbReference>
<protein>
    <recommendedName>
        <fullName evidence="12">DNA 3'-5' helicase</fullName>
        <ecNumber evidence="12">5.6.2.4</ecNumber>
    </recommendedName>
</protein>
<keyword evidence="6" id="KW-0269">Exonuclease</keyword>
<dbReference type="STRING" id="1033810.HLPCO_002463"/>
<comment type="catalytic activity">
    <reaction evidence="13">
        <text>ATP + H2O = ADP + phosphate + H(+)</text>
        <dbReference type="Rhea" id="RHEA:13065"/>
        <dbReference type="ChEBI" id="CHEBI:15377"/>
        <dbReference type="ChEBI" id="CHEBI:15378"/>
        <dbReference type="ChEBI" id="CHEBI:30616"/>
        <dbReference type="ChEBI" id="CHEBI:43474"/>
        <dbReference type="ChEBI" id="CHEBI:456216"/>
        <dbReference type="EC" id="5.6.2.4"/>
    </reaction>
</comment>
<dbReference type="Gene3D" id="1.10.486.10">
    <property type="entry name" value="PCRA, domain 4"/>
    <property type="match status" value="1"/>
</dbReference>
<evidence type="ECO:0000256" key="7">
    <source>
        <dbReference type="ARBA" id="ARBA00022840"/>
    </source>
</evidence>
<dbReference type="Gene3D" id="3.30.160.800">
    <property type="match status" value="1"/>
</dbReference>
<keyword evidence="5 14" id="KW-0347">Helicase</keyword>
<dbReference type="eggNOG" id="COG1074">
    <property type="taxonomic scope" value="Bacteria"/>
</dbReference>
<keyword evidence="4 14" id="KW-0378">Hydrolase</keyword>
<dbReference type="PROSITE" id="PS51198">
    <property type="entry name" value="UVRD_HELICASE_ATP_BIND"/>
    <property type="match status" value="1"/>
</dbReference>
<evidence type="ECO:0000259" key="16">
    <source>
        <dbReference type="PROSITE" id="PS51217"/>
    </source>
</evidence>
<dbReference type="GO" id="GO:0000725">
    <property type="term" value="P:recombinational repair"/>
    <property type="evidence" value="ECO:0007669"/>
    <property type="project" value="TreeGrafter"/>
</dbReference>
<dbReference type="PANTHER" id="PTHR11070">
    <property type="entry name" value="UVRD / RECB / PCRA DNA HELICASE FAMILY MEMBER"/>
    <property type="match status" value="1"/>
</dbReference>
<evidence type="ECO:0000256" key="1">
    <source>
        <dbReference type="ARBA" id="ARBA00022722"/>
    </source>
</evidence>
<evidence type="ECO:0000313" key="18">
    <source>
        <dbReference type="Proteomes" id="UP000005707"/>
    </source>
</evidence>
<reference evidence="17 18" key="1">
    <citation type="journal article" date="2011" name="J. Bacteriol.">
        <title>Genome sequence of Haloplasma contractile, an unusual contractile bacterium from a deep-sea anoxic brine lake.</title>
        <authorList>
            <person name="Antunes A."/>
            <person name="Alam I."/>
            <person name="El Dorry H."/>
            <person name="Siam R."/>
            <person name="Robertson A."/>
            <person name="Bajic V.B."/>
            <person name="Stingl U."/>
        </authorList>
    </citation>
    <scope>NUCLEOTIDE SEQUENCE [LARGE SCALE GENOMIC DNA]</scope>
    <source>
        <strain evidence="17 18">SSD-17B</strain>
    </source>
</reference>
<feature type="domain" description="UvrD-like helicase C-terminal" evidence="16">
    <location>
        <begin position="495"/>
        <end position="793"/>
    </location>
</feature>
<keyword evidence="10" id="KW-0413">Isomerase</keyword>
<dbReference type="GO" id="GO:0003677">
    <property type="term" value="F:DNA binding"/>
    <property type="evidence" value="ECO:0007669"/>
    <property type="project" value="UniProtKB-KW"/>
</dbReference>
<feature type="domain" description="UvrD-like helicase ATP-binding" evidence="15">
    <location>
        <begin position="11"/>
        <end position="477"/>
    </location>
</feature>
<dbReference type="AlphaFoldDB" id="U2E9P1"/>
<comment type="catalytic activity">
    <reaction evidence="11">
        <text>Couples ATP hydrolysis with the unwinding of duplex DNA by translocating in the 3'-5' direction.</text>
        <dbReference type="EC" id="5.6.2.4"/>
    </reaction>
</comment>
<evidence type="ECO:0000313" key="17">
    <source>
        <dbReference type="EMBL" id="ERJ11551.1"/>
    </source>
</evidence>
<dbReference type="GO" id="GO:0043138">
    <property type="term" value="F:3'-5' DNA helicase activity"/>
    <property type="evidence" value="ECO:0007669"/>
    <property type="project" value="UniProtKB-EC"/>
</dbReference>
<dbReference type="GO" id="GO:0004527">
    <property type="term" value="F:exonuclease activity"/>
    <property type="evidence" value="ECO:0007669"/>
    <property type="project" value="UniProtKB-KW"/>
</dbReference>
<dbReference type="InterPro" id="IPR011335">
    <property type="entry name" value="Restrct_endonuc-II-like"/>
</dbReference>
<evidence type="ECO:0000256" key="3">
    <source>
        <dbReference type="ARBA" id="ARBA00022763"/>
    </source>
</evidence>
<gene>
    <name evidence="17" type="primary">addA</name>
    <name evidence="17" type="ORF">HLPCO_002463</name>
</gene>
<dbReference type="Pfam" id="PF00580">
    <property type="entry name" value="UvrD-helicase"/>
    <property type="match status" value="2"/>
</dbReference>
<dbReference type="OrthoDB" id="9810135at2"/>
<dbReference type="InterPro" id="IPR038726">
    <property type="entry name" value="PDDEXK_AddAB-type"/>
</dbReference>
<comment type="caution">
    <text evidence="17">The sequence shown here is derived from an EMBL/GenBank/DDBJ whole genome shotgun (WGS) entry which is preliminary data.</text>
</comment>
<keyword evidence="18" id="KW-1185">Reference proteome</keyword>
<dbReference type="EC" id="5.6.2.4" evidence="12"/>
<dbReference type="GO" id="GO:0033202">
    <property type="term" value="C:DNA helicase complex"/>
    <property type="evidence" value="ECO:0007669"/>
    <property type="project" value="TreeGrafter"/>
</dbReference>
<dbReference type="Pfam" id="PF12705">
    <property type="entry name" value="PDDEXK_1"/>
    <property type="match status" value="1"/>
</dbReference>
<evidence type="ECO:0000256" key="9">
    <source>
        <dbReference type="ARBA" id="ARBA00023204"/>
    </source>
</evidence>
<evidence type="ECO:0000256" key="6">
    <source>
        <dbReference type="ARBA" id="ARBA00022839"/>
    </source>
</evidence>
<evidence type="ECO:0000256" key="5">
    <source>
        <dbReference type="ARBA" id="ARBA00022806"/>
    </source>
</evidence>
<feature type="binding site" evidence="14">
    <location>
        <begin position="32"/>
        <end position="39"/>
    </location>
    <ligand>
        <name>ATP</name>
        <dbReference type="ChEBI" id="CHEBI:30616"/>
    </ligand>
</feature>
<dbReference type="GO" id="GO:0016887">
    <property type="term" value="F:ATP hydrolysis activity"/>
    <property type="evidence" value="ECO:0007669"/>
    <property type="project" value="RHEA"/>
</dbReference>
<keyword evidence="9" id="KW-0234">DNA repair</keyword>
<dbReference type="FunCoup" id="U2E9P1">
    <property type="interactions" value="7"/>
</dbReference>
<dbReference type="InterPro" id="IPR011604">
    <property type="entry name" value="PDDEXK-like_dom_sf"/>
</dbReference>
<dbReference type="SUPFAM" id="SSF52980">
    <property type="entry name" value="Restriction endonuclease-like"/>
    <property type="match status" value="1"/>
</dbReference>
<evidence type="ECO:0000256" key="14">
    <source>
        <dbReference type="PROSITE-ProRule" id="PRU00560"/>
    </source>
</evidence>